<organism evidence="1 2">
    <name type="scientific">Lentinus brumalis</name>
    <dbReference type="NCBI Taxonomy" id="2498619"/>
    <lineage>
        <taxon>Eukaryota</taxon>
        <taxon>Fungi</taxon>
        <taxon>Dikarya</taxon>
        <taxon>Basidiomycota</taxon>
        <taxon>Agaricomycotina</taxon>
        <taxon>Agaricomycetes</taxon>
        <taxon>Polyporales</taxon>
        <taxon>Polyporaceae</taxon>
        <taxon>Lentinus</taxon>
    </lineage>
</organism>
<sequence>MRITQQNIRVSRLSPALASVSLCVSRSLSPQTRGGLACDSVLAGASTLSVGQGCRLLSRAGCVRDASRSPPTPSPCRRAAFNLRASHKLSAVLHPSMPREIGPEDVIIMHSDIWPPIKAVALIYILPAPGPLVPSFSRRA</sequence>
<accession>A0A371DVI5</accession>
<evidence type="ECO:0000313" key="1">
    <source>
        <dbReference type="EMBL" id="RDX56488.1"/>
    </source>
</evidence>
<proteinExistence type="predicted"/>
<dbReference type="EMBL" id="KZ857380">
    <property type="protein sequence ID" value="RDX56488.1"/>
    <property type="molecule type" value="Genomic_DNA"/>
</dbReference>
<dbReference type="AlphaFoldDB" id="A0A371DVI5"/>
<reference evidence="1 2" key="1">
    <citation type="journal article" date="2018" name="Biotechnol. Biofuels">
        <title>Integrative visual omics of the white-rot fungus Polyporus brumalis exposes the biotechnological potential of its oxidative enzymes for delignifying raw plant biomass.</title>
        <authorList>
            <person name="Miyauchi S."/>
            <person name="Rancon A."/>
            <person name="Drula E."/>
            <person name="Hage H."/>
            <person name="Chaduli D."/>
            <person name="Favel A."/>
            <person name="Grisel S."/>
            <person name="Henrissat B."/>
            <person name="Herpoel-Gimbert I."/>
            <person name="Ruiz-Duenas F.J."/>
            <person name="Chevret D."/>
            <person name="Hainaut M."/>
            <person name="Lin J."/>
            <person name="Wang M."/>
            <person name="Pangilinan J."/>
            <person name="Lipzen A."/>
            <person name="Lesage-Meessen L."/>
            <person name="Navarro D."/>
            <person name="Riley R."/>
            <person name="Grigoriev I.V."/>
            <person name="Zhou S."/>
            <person name="Raouche S."/>
            <person name="Rosso M.N."/>
        </authorList>
    </citation>
    <scope>NUCLEOTIDE SEQUENCE [LARGE SCALE GENOMIC DNA]</scope>
    <source>
        <strain evidence="1 2">BRFM 1820</strain>
    </source>
</reference>
<dbReference type="Proteomes" id="UP000256964">
    <property type="component" value="Unassembled WGS sequence"/>
</dbReference>
<protein>
    <submittedName>
        <fullName evidence="1">Uncharacterized protein</fullName>
    </submittedName>
</protein>
<evidence type="ECO:0000313" key="2">
    <source>
        <dbReference type="Proteomes" id="UP000256964"/>
    </source>
</evidence>
<keyword evidence="2" id="KW-1185">Reference proteome</keyword>
<name>A0A371DVI5_9APHY</name>
<gene>
    <name evidence="1" type="ORF">OH76DRAFT_391161</name>
</gene>